<keyword evidence="17" id="KW-1185">Reference proteome</keyword>
<keyword evidence="9 14" id="KW-0904">Protein phosphatase</keyword>
<evidence type="ECO:0000256" key="1">
    <source>
        <dbReference type="ARBA" id="ARBA00001936"/>
    </source>
</evidence>
<feature type="domain" description="PPM-type phosphatase" evidence="15">
    <location>
        <begin position="75"/>
        <end position="278"/>
    </location>
</feature>
<dbReference type="SUPFAM" id="SSF81606">
    <property type="entry name" value="PP2C-like"/>
    <property type="match status" value="1"/>
</dbReference>
<keyword evidence="8" id="KW-0460">Magnesium</keyword>
<dbReference type="Gene3D" id="3.60.40.10">
    <property type="entry name" value="PPM-type phosphatase domain"/>
    <property type="match status" value="1"/>
</dbReference>
<name>A0A1R2BAK9_9CILI</name>
<comment type="cofactor">
    <cofactor evidence="2">
        <name>Mg(2+)</name>
        <dbReference type="ChEBI" id="CHEBI:18420"/>
    </cofactor>
</comment>
<dbReference type="OrthoDB" id="10264738at2759"/>
<evidence type="ECO:0000256" key="9">
    <source>
        <dbReference type="ARBA" id="ARBA00022912"/>
    </source>
</evidence>
<dbReference type="InterPro" id="IPR015655">
    <property type="entry name" value="PP2C"/>
</dbReference>
<dbReference type="PANTHER" id="PTHR13832">
    <property type="entry name" value="PROTEIN PHOSPHATASE 2C"/>
    <property type="match status" value="1"/>
</dbReference>
<comment type="subcellular location">
    <subcellularLocation>
        <location evidence="3">Membrane</location>
        <topology evidence="3">Peripheral membrane protein</topology>
    </subcellularLocation>
</comment>
<evidence type="ECO:0000313" key="16">
    <source>
        <dbReference type="EMBL" id="OMJ73630.1"/>
    </source>
</evidence>
<accession>A0A1R2BAK9</accession>
<dbReference type="GO" id="GO:0046872">
    <property type="term" value="F:metal ion binding"/>
    <property type="evidence" value="ECO:0007669"/>
    <property type="project" value="UniProtKB-KW"/>
</dbReference>
<evidence type="ECO:0000256" key="14">
    <source>
        <dbReference type="RuleBase" id="RU003465"/>
    </source>
</evidence>
<evidence type="ECO:0000256" key="13">
    <source>
        <dbReference type="ARBA" id="ARBA00048336"/>
    </source>
</evidence>
<evidence type="ECO:0000256" key="5">
    <source>
        <dbReference type="ARBA" id="ARBA00013081"/>
    </source>
</evidence>
<protein>
    <recommendedName>
        <fullName evidence="5">protein-serine/threonine phosphatase</fullName>
        <ecNumber evidence="5">3.1.3.16</ecNumber>
    </recommendedName>
</protein>
<dbReference type="AlphaFoldDB" id="A0A1R2BAK9"/>
<evidence type="ECO:0000256" key="12">
    <source>
        <dbReference type="ARBA" id="ARBA00047761"/>
    </source>
</evidence>
<evidence type="ECO:0000256" key="10">
    <source>
        <dbReference type="ARBA" id="ARBA00023136"/>
    </source>
</evidence>
<evidence type="ECO:0000256" key="3">
    <source>
        <dbReference type="ARBA" id="ARBA00004170"/>
    </source>
</evidence>
<evidence type="ECO:0000256" key="4">
    <source>
        <dbReference type="ARBA" id="ARBA00006702"/>
    </source>
</evidence>
<evidence type="ECO:0000313" key="17">
    <source>
        <dbReference type="Proteomes" id="UP000187209"/>
    </source>
</evidence>
<proteinExistence type="inferred from homology"/>
<evidence type="ECO:0000256" key="6">
    <source>
        <dbReference type="ARBA" id="ARBA00022723"/>
    </source>
</evidence>
<evidence type="ECO:0000256" key="11">
    <source>
        <dbReference type="ARBA" id="ARBA00023211"/>
    </source>
</evidence>
<dbReference type="EC" id="3.1.3.16" evidence="5"/>
<sequence>MKSGYDSTPNLTKSLSKSTLRLPALSISPKNSSSNFFSDSVTRKSPRVYSDGAKYHNPEIVNTAVSKRRCGYVLRFSANSHCGMIRSSNEDRLSIIINIPCPKGFSMEKWPHCSFFGIYDGHGGKMCANFLKDNLHKFIFENTNFPNRPKEAIFRGFLKADEEFLKIAEVKQDRSGSCAVVVMVLGDKCYVANTGDSRAVVSSHSGEKFHRLTVDHKPSDSNEYNRIIMAGGSITSQNYPIINSQRVRIGEKCSRVEPGSLSVSRAFGDSDVKNSQII</sequence>
<dbReference type="PROSITE" id="PS51746">
    <property type="entry name" value="PPM_2"/>
    <property type="match status" value="1"/>
</dbReference>
<evidence type="ECO:0000259" key="15">
    <source>
        <dbReference type="PROSITE" id="PS51746"/>
    </source>
</evidence>
<keyword evidence="11" id="KW-0464">Manganese</keyword>
<dbReference type="InterPro" id="IPR001932">
    <property type="entry name" value="PPM-type_phosphatase-like_dom"/>
</dbReference>
<evidence type="ECO:0000256" key="2">
    <source>
        <dbReference type="ARBA" id="ARBA00001946"/>
    </source>
</evidence>
<dbReference type="PANTHER" id="PTHR13832:SF803">
    <property type="entry name" value="PROTEIN PHOSPHATASE 1G"/>
    <property type="match status" value="1"/>
</dbReference>
<keyword evidence="7 14" id="KW-0378">Hydrolase</keyword>
<dbReference type="Proteomes" id="UP000187209">
    <property type="component" value="Unassembled WGS sequence"/>
</dbReference>
<comment type="catalytic activity">
    <reaction evidence="12">
        <text>O-phospho-L-seryl-[protein] + H2O = L-seryl-[protein] + phosphate</text>
        <dbReference type="Rhea" id="RHEA:20629"/>
        <dbReference type="Rhea" id="RHEA-COMP:9863"/>
        <dbReference type="Rhea" id="RHEA-COMP:11604"/>
        <dbReference type="ChEBI" id="CHEBI:15377"/>
        <dbReference type="ChEBI" id="CHEBI:29999"/>
        <dbReference type="ChEBI" id="CHEBI:43474"/>
        <dbReference type="ChEBI" id="CHEBI:83421"/>
        <dbReference type="EC" id="3.1.3.16"/>
    </reaction>
</comment>
<dbReference type="InterPro" id="IPR036457">
    <property type="entry name" value="PPM-type-like_dom_sf"/>
</dbReference>
<gene>
    <name evidence="16" type="ORF">SteCoe_27647</name>
</gene>
<comment type="similarity">
    <text evidence="4 14">Belongs to the PP2C family.</text>
</comment>
<dbReference type="InterPro" id="IPR000222">
    <property type="entry name" value="PP2C_BS"/>
</dbReference>
<dbReference type="Pfam" id="PF00481">
    <property type="entry name" value="PP2C"/>
    <property type="match status" value="1"/>
</dbReference>
<organism evidence="16 17">
    <name type="scientific">Stentor coeruleus</name>
    <dbReference type="NCBI Taxonomy" id="5963"/>
    <lineage>
        <taxon>Eukaryota</taxon>
        <taxon>Sar</taxon>
        <taxon>Alveolata</taxon>
        <taxon>Ciliophora</taxon>
        <taxon>Postciliodesmatophora</taxon>
        <taxon>Heterotrichea</taxon>
        <taxon>Heterotrichida</taxon>
        <taxon>Stentoridae</taxon>
        <taxon>Stentor</taxon>
    </lineage>
</organism>
<keyword evidence="10" id="KW-0472">Membrane</keyword>
<dbReference type="EMBL" id="MPUH01000808">
    <property type="protein sequence ID" value="OMJ73630.1"/>
    <property type="molecule type" value="Genomic_DNA"/>
</dbReference>
<dbReference type="GO" id="GO:0016020">
    <property type="term" value="C:membrane"/>
    <property type="evidence" value="ECO:0007669"/>
    <property type="project" value="UniProtKB-SubCell"/>
</dbReference>
<dbReference type="GO" id="GO:0004722">
    <property type="term" value="F:protein serine/threonine phosphatase activity"/>
    <property type="evidence" value="ECO:0007669"/>
    <property type="project" value="UniProtKB-EC"/>
</dbReference>
<keyword evidence="6" id="KW-0479">Metal-binding</keyword>
<dbReference type="SMART" id="SM00332">
    <property type="entry name" value="PP2Cc"/>
    <property type="match status" value="1"/>
</dbReference>
<comment type="caution">
    <text evidence="16">The sequence shown here is derived from an EMBL/GenBank/DDBJ whole genome shotgun (WGS) entry which is preliminary data.</text>
</comment>
<dbReference type="PROSITE" id="PS01032">
    <property type="entry name" value="PPM_1"/>
    <property type="match status" value="1"/>
</dbReference>
<comment type="catalytic activity">
    <reaction evidence="13">
        <text>O-phospho-L-threonyl-[protein] + H2O = L-threonyl-[protein] + phosphate</text>
        <dbReference type="Rhea" id="RHEA:47004"/>
        <dbReference type="Rhea" id="RHEA-COMP:11060"/>
        <dbReference type="Rhea" id="RHEA-COMP:11605"/>
        <dbReference type="ChEBI" id="CHEBI:15377"/>
        <dbReference type="ChEBI" id="CHEBI:30013"/>
        <dbReference type="ChEBI" id="CHEBI:43474"/>
        <dbReference type="ChEBI" id="CHEBI:61977"/>
        <dbReference type="EC" id="3.1.3.16"/>
    </reaction>
</comment>
<comment type="cofactor">
    <cofactor evidence="1">
        <name>Mn(2+)</name>
        <dbReference type="ChEBI" id="CHEBI:29035"/>
    </cofactor>
</comment>
<reference evidence="16 17" key="1">
    <citation type="submission" date="2016-11" db="EMBL/GenBank/DDBJ databases">
        <title>The macronuclear genome of Stentor coeruleus: a giant cell with tiny introns.</title>
        <authorList>
            <person name="Slabodnick M."/>
            <person name="Ruby J.G."/>
            <person name="Reiff S.B."/>
            <person name="Swart E.C."/>
            <person name="Gosai S."/>
            <person name="Prabakaran S."/>
            <person name="Witkowska E."/>
            <person name="Larue G.E."/>
            <person name="Fisher S."/>
            <person name="Freeman R.M."/>
            <person name="Gunawardena J."/>
            <person name="Chu W."/>
            <person name="Stover N.A."/>
            <person name="Gregory B.D."/>
            <person name="Nowacki M."/>
            <person name="Derisi J."/>
            <person name="Roy S.W."/>
            <person name="Marshall W.F."/>
            <person name="Sood P."/>
        </authorList>
    </citation>
    <scope>NUCLEOTIDE SEQUENCE [LARGE SCALE GENOMIC DNA]</scope>
    <source>
        <strain evidence="16">WM001</strain>
    </source>
</reference>
<evidence type="ECO:0000256" key="8">
    <source>
        <dbReference type="ARBA" id="ARBA00022842"/>
    </source>
</evidence>
<dbReference type="CDD" id="cd00143">
    <property type="entry name" value="PP2Cc"/>
    <property type="match status" value="1"/>
</dbReference>
<evidence type="ECO:0000256" key="7">
    <source>
        <dbReference type="ARBA" id="ARBA00022801"/>
    </source>
</evidence>